<reference evidence="1 2" key="1">
    <citation type="submission" date="2019-03" db="EMBL/GenBank/DDBJ databases">
        <title>San Antonio Military Medical Center submission to MRSN (WRAIR), pending publication.</title>
        <authorList>
            <person name="Blyth D.M."/>
            <person name="Mccarthy S.L."/>
            <person name="Schall S.E."/>
            <person name="Stam J.A."/>
            <person name="Ong A.C."/>
            <person name="Mcgann P.T."/>
        </authorList>
    </citation>
    <scope>NUCLEOTIDE SEQUENCE [LARGE SCALE GENOMIC DNA]</scope>
    <source>
        <strain evidence="1 2">MRSN571793</strain>
    </source>
</reference>
<dbReference type="RefSeq" id="WP_134435373.1">
    <property type="nucleotide sequence ID" value="NZ_SOML01000001.1"/>
</dbReference>
<dbReference type="OrthoDB" id="1031098at2"/>
<gene>
    <name evidence="1" type="ORF">E2605_02425</name>
</gene>
<organism evidence="1 2">
    <name type="scientific">Dysgonomonas capnocytophagoides</name>
    <dbReference type="NCBI Taxonomy" id="45254"/>
    <lineage>
        <taxon>Bacteria</taxon>
        <taxon>Pseudomonadati</taxon>
        <taxon>Bacteroidota</taxon>
        <taxon>Bacteroidia</taxon>
        <taxon>Bacteroidales</taxon>
        <taxon>Dysgonomonadaceae</taxon>
        <taxon>Dysgonomonas</taxon>
    </lineage>
</organism>
<proteinExistence type="predicted"/>
<dbReference type="AlphaFoldDB" id="A0A4Y8LBY7"/>
<keyword evidence="2" id="KW-1185">Reference proteome</keyword>
<dbReference type="Proteomes" id="UP000297861">
    <property type="component" value="Unassembled WGS sequence"/>
</dbReference>
<evidence type="ECO:0000313" key="2">
    <source>
        <dbReference type="Proteomes" id="UP000297861"/>
    </source>
</evidence>
<comment type="caution">
    <text evidence="1">The sequence shown here is derived from an EMBL/GenBank/DDBJ whole genome shotgun (WGS) entry which is preliminary data.</text>
</comment>
<sequence>MDLLYKREPLKCSDYNSSDKPIIEVIKLNKNAKGFVTLCDNEIVFFLDGIINLKIKDLPEYIADKNEIFLIPTGKYFSYTAMSECSFIVFRIDDLGKYSDIFLSPNISYAKTSCCIDLNDSGPARIHSLRMNAFMRMFLDNLRECMNNGLRCIHYFELKTKELFFILKANYTKEEICYLFPFISNESGFSGQSCLG</sequence>
<dbReference type="EMBL" id="SOML01000001">
    <property type="protein sequence ID" value="TFD98962.1"/>
    <property type="molecule type" value="Genomic_DNA"/>
</dbReference>
<evidence type="ECO:0008006" key="3">
    <source>
        <dbReference type="Google" id="ProtNLM"/>
    </source>
</evidence>
<protein>
    <recommendedName>
        <fullName evidence="3">AraC family transcriptional regulator</fullName>
    </recommendedName>
</protein>
<evidence type="ECO:0000313" key="1">
    <source>
        <dbReference type="EMBL" id="TFD98962.1"/>
    </source>
</evidence>
<name>A0A4Y8LBY7_9BACT</name>
<accession>A0A4Y8LBY7</accession>